<comment type="caution">
    <text evidence="1">The sequence shown here is derived from an EMBL/GenBank/DDBJ whole genome shotgun (WGS) entry which is preliminary data.</text>
</comment>
<dbReference type="EMBL" id="JBBPBK010000005">
    <property type="protein sequence ID" value="KAK9284189.1"/>
    <property type="molecule type" value="Genomic_DNA"/>
</dbReference>
<dbReference type="Proteomes" id="UP001415857">
    <property type="component" value="Unassembled WGS sequence"/>
</dbReference>
<organism evidence="1 2">
    <name type="scientific">Liquidambar formosana</name>
    <name type="common">Formosan gum</name>
    <dbReference type="NCBI Taxonomy" id="63359"/>
    <lineage>
        <taxon>Eukaryota</taxon>
        <taxon>Viridiplantae</taxon>
        <taxon>Streptophyta</taxon>
        <taxon>Embryophyta</taxon>
        <taxon>Tracheophyta</taxon>
        <taxon>Spermatophyta</taxon>
        <taxon>Magnoliopsida</taxon>
        <taxon>eudicotyledons</taxon>
        <taxon>Gunneridae</taxon>
        <taxon>Pentapetalae</taxon>
        <taxon>Saxifragales</taxon>
        <taxon>Altingiaceae</taxon>
        <taxon>Liquidambar</taxon>
    </lineage>
</organism>
<sequence>MAFNRTLIQRLFNMPKISTPSLTNCRISSSSLSVKTLIPPSPDKTMAPDPGDNGFFRRFLHKMTLSPPAMDAGVPATPGR</sequence>
<proteinExistence type="predicted"/>
<gene>
    <name evidence="1" type="ORF">L1049_023358</name>
</gene>
<accession>A0AAP0RUA5</accession>
<evidence type="ECO:0000313" key="1">
    <source>
        <dbReference type="EMBL" id="KAK9284189.1"/>
    </source>
</evidence>
<protein>
    <submittedName>
        <fullName evidence="1">Uncharacterized protein</fullName>
    </submittedName>
</protein>
<keyword evidence="2" id="KW-1185">Reference proteome</keyword>
<evidence type="ECO:0000313" key="2">
    <source>
        <dbReference type="Proteomes" id="UP001415857"/>
    </source>
</evidence>
<dbReference type="AlphaFoldDB" id="A0AAP0RUA5"/>
<reference evidence="1 2" key="1">
    <citation type="journal article" date="2024" name="Plant J.">
        <title>Genome sequences and population genomics reveal climatic adaptation and genomic divergence between two closely related sweetgum species.</title>
        <authorList>
            <person name="Xu W.Q."/>
            <person name="Ren C.Q."/>
            <person name="Zhang X.Y."/>
            <person name="Comes H.P."/>
            <person name="Liu X.H."/>
            <person name="Li Y.G."/>
            <person name="Kettle C.J."/>
            <person name="Jalonen R."/>
            <person name="Gaisberger H."/>
            <person name="Ma Y.Z."/>
            <person name="Qiu Y.X."/>
        </authorList>
    </citation>
    <scope>NUCLEOTIDE SEQUENCE [LARGE SCALE GENOMIC DNA]</scope>
    <source>
        <strain evidence="1">Hangzhou</strain>
    </source>
</reference>
<name>A0AAP0RUA5_LIQFO</name>